<proteinExistence type="predicted"/>
<evidence type="ECO:0000313" key="2">
    <source>
        <dbReference type="EMBL" id="URE04817.1"/>
    </source>
</evidence>
<evidence type="ECO:0000256" key="1">
    <source>
        <dbReference type="SAM" id="MobiDB-lite"/>
    </source>
</evidence>
<name>A0A9E7G1W7_9LILI</name>
<evidence type="ECO:0000313" key="3">
    <source>
        <dbReference type="Proteomes" id="UP001055439"/>
    </source>
</evidence>
<dbReference type="EMBL" id="CP097507">
    <property type="protein sequence ID" value="URE04817.1"/>
    <property type="molecule type" value="Genomic_DNA"/>
</dbReference>
<gene>
    <name evidence="2" type="ORF">MUK42_37737</name>
</gene>
<accession>A0A9E7G1W7</accession>
<feature type="region of interest" description="Disordered" evidence="1">
    <location>
        <begin position="53"/>
        <end position="82"/>
    </location>
</feature>
<keyword evidence="3" id="KW-1185">Reference proteome</keyword>
<reference evidence="2" key="1">
    <citation type="submission" date="2022-05" db="EMBL/GenBank/DDBJ databases">
        <title>The Musa troglodytarum L. genome provides insights into the mechanism of non-climacteric behaviour and enrichment of carotenoids.</title>
        <authorList>
            <person name="Wang J."/>
        </authorList>
    </citation>
    <scope>NUCLEOTIDE SEQUENCE</scope>
    <source>
        <tissue evidence="2">Leaf</tissue>
    </source>
</reference>
<dbReference type="Proteomes" id="UP001055439">
    <property type="component" value="Chromosome 5"/>
</dbReference>
<dbReference type="AlphaFoldDB" id="A0A9E7G1W7"/>
<organism evidence="2 3">
    <name type="scientific">Musa troglodytarum</name>
    <name type="common">fe'i banana</name>
    <dbReference type="NCBI Taxonomy" id="320322"/>
    <lineage>
        <taxon>Eukaryota</taxon>
        <taxon>Viridiplantae</taxon>
        <taxon>Streptophyta</taxon>
        <taxon>Embryophyta</taxon>
        <taxon>Tracheophyta</taxon>
        <taxon>Spermatophyta</taxon>
        <taxon>Magnoliopsida</taxon>
        <taxon>Liliopsida</taxon>
        <taxon>Zingiberales</taxon>
        <taxon>Musaceae</taxon>
        <taxon>Musa</taxon>
    </lineage>
</organism>
<sequence length="82" mass="8963">MGRGNTYYLSRLSLVVSPSKTAQPSFGRSEGTGGRRGLCMRVEQLPRASCSKLSGRWRARGSRRGNDTVLSPSPETNIRPLP</sequence>
<protein>
    <submittedName>
        <fullName evidence="2">Uncharacterized protein</fullName>
    </submittedName>
</protein>